<dbReference type="EMBL" id="BASE01000073">
    <property type="protein sequence ID" value="GAM15096.1"/>
    <property type="molecule type" value="Genomic_DNA"/>
</dbReference>
<name>A0A0A8XA96_MESS1</name>
<dbReference type="RefSeq" id="WP_156972701.1">
    <property type="nucleotide sequence ID" value="NZ_BASE01000073.1"/>
</dbReference>
<comment type="caution">
    <text evidence="2">The sequence shown here is derived from an EMBL/GenBank/DDBJ whole genome shotgun (WGS) entry which is preliminary data.</text>
</comment>
<dbReference type="InterPro" id="IPR025004">
    <property type="entry name" value="SenN/SenS"/>
</dbReference>
<reference evidence="2 3" key="1">
    <citation type="submission" date="2013-06" db="EMBL/GenBank/DDBJ databases">
        <title>Whole genome shotgun sequence of Bacillus selenatarsenatis SF-1.</title>
        <authorList>
            <person name="Kuroda M."/>
            <person name="Sei K."/>
            <person name="Yamashita M."/>
            <person name="Ike M."/>
        </authorList>
    </citation>
    <scope>NUCLEOTIDE SEQUENCE [LARGE SCALE GENOMIC DNA]</scope>
    <source>
        <strain evidence="2 3">SF-1</strain>
    </source>
</reference>
<evidence type="ECO:0008006" key="4">
    <source>
        <dbReference type="Google" id="ProtNLM"/>
    </source>
</evidence>
<proteinExistence type="predicted"/>
<organism evidence="2 3">
    <name type="scientific">Mesobacillus selenatarsenatis (strain DSM 18680 / JCM 14380 / FERM P-15431 / SF-1)</name>
    <dbReference type="NCBI Taxonomy" id="1321606"/>
    <lineage>
        <taxon>Bacteria</taxon>
        <taxon>Bacillati</taxon>
        <taxon>Bacillota</taxon>
        <taxon>Bacilli</taxon>
        <taxon>Bacillales</taxon>
        <taxon>Bacillaceae</taxon>
        <taxon>Mesobacillus</taxon>
    </lineage>
</organism>
<protein>
    <recommendedName>
        <fullName evidence="4">FbpB family small basic protein</fullName>
    </recommendedName>
</protein>
<gene>
    <name evidence="2" type="ORF">SAMD00020551_3252</name>
</gene>
<accession>A0A0A8XA96</accession>
<sequence>MKKKKVSFEELMKANRLELMEDQRQLEKIEERLEARRLDKKTGNAS</sequence>
<dbReference type="Proteomes" id="UP000031014">
    <property type="component" value="Unassembled WGS sequence"/>
</dbReference>
<keyword evidence="3" id="KW-1185">Reference proteome</keyword>
<keyword evidence="1" id="KW-0175">Coiled coil</keyword>
<evidence type="ECO:0000313" key="2">
    <source>
        <dbReference type="EMBL" id="GAM15096.1"/>
    </source>
</evidence>
<evidence type="ECO:0000313" key="3">
    <source>
        <dbReference type="Proteomes" id="UP000031014"/>
    </source>
</evidence>
<dbReference type="AlphaFoldDB" id="A0A0A8XA96"/>
<evidence type="ECO:0000256" key="1">
    <source>
        <dbReference type="SAM" id="Coils"/>
    </source>
</evidence>
<feature type="coiled-coil region" evidence="1">
    <location>
        <begin position="12"/>
        <end position="39"/>
    </location>
</feature>
<dbReference type="Pfam" id="PF13040">
    <property type="entry name" value="Fur_reg_FbpB"/>
    <property type="match status" value="1"/>
</dbReference>
<dbReference type="OrthoDB" id="2991278at2"/>